<dbReference type="EMBL" id="ABJB010802712">
    <property type="status" value="NOT_ANNOTATED_CDS"/>
    <property type="molecule type" value="Genomic_DNA"/>
</dbReference>
<evidence type="ECO:0000313" key="3">
    <source>
        <dbReference type="Proteomes" id="UP000001555"/>
    </source>
</evidence>
<keyword evidence="3" id="KW-1185">Reference proteome</keyword>
<organism>
    <name type="scientific">Ixodes scapularis</name>
    <name type="common">Black-legged tick</name>
    <name type="synonym">Deer tick</name>
    <dbReference type="NCBI Taxonomy" id="6945"/>
    <lineage>
        <taxon>Eukaryota</taxon>
        <taxon>Metazoa</taxon>
        <taxon>Ecdysozoa</taxon>
        <taxon>Arthropoda</taxon>
        <taxon>Chelicerata</taxon>
        <taxon>Arachnida</taxon>
        <taxon>Acari</taxon>
        <taxon>Parasitiformes</taxon>
        <taxon>Ixodida</taxon>
        <taxon>Ixodoidea</taxon>
        <taxon>Ixodidae</taxon>
        <taxon>Ixodinae</taxon>
        <taxon>Ixodes</taxon>
    </lineage>
</organism>
<name>B7QA03_IXOSC</name>
<dbReference type="Proteomes" id="UP000001555">
    <property type="component" value="Unassembled WGS sequence"/>
</dbReference>
<dbReference type="VEuPathDB" id="VectorBase:ISCW012255"/>
<reference evidence="2" key="2">
    <citation type="submission" date="2020-05" db="UniProtKB">
        <authorList>
            <consortium name="EnsemblMetazoa"/>
        </authorList>
    </citation>
    <scope>IDENTIFICATION</scope>
    <source>
        <strain evidence="2">wikel</strain>
    </source>
</reference>
<evidence type="ECO:0000313" key="1">
    <source>
        <dbReference type="EMBL" id="EEC15675.1"/>
    </source>
</evidence>
<dbReference type="EMBL" id="DS891989">
    <property type="protein sequence ID" value="EEC15675.1"/>
    <property type="molecule type" value="Genomic_DNA"/>
</dbReference>
<evidence type="ECO:0000313" key="2">
    <source>
        <dbReference type="EnsemblMetazoa" id="ISCW012255-PA"/>
    </source>
</evidence>
<dbReference type="VEuPathDB" id="VectorBase:ISCI012255"/>
<dbReference type="EnsemblMetazoa" id="ISCW012255-RA">
    <property type="protein sequence ID" value="ISCW012255-PA"/>
    <property type="gene ID" value="ISCW012255"/>
</dbReference>
<accession>B7QA03</accession>
<sequence length="55" mass="6341">MQLLHYRCSCFCASPPQSISEYATYFYGVTHLSRRITFFESRAAFAQSPNTLVSR</sequence>
<dbReference type="AlphaFoldDB" id="B7QA03"/>
<dbReference type="PaxDb" id="6945-B7QA03"/>
<dbReference type="HOGENOM" id="CLU_3034691_0_0_1"/>
<proteinExistence type="predicted"/>
<protein>
    <submittedName>
        <fullName evidence="1 2">Uncharacterized protein</fullName>
    </submittedName>
</protein>
<reference evidence="1 3" key="1">
    <citation type="submission" date="2008-03" db="EMBL/GenBank/DDBJ databases">
        <title>Annotation of Ixodes scapularis.</title>
        <authorList>
            <consortium name="Ixodes scapularis Genome Project Consortium"/>
            <person name="Caler E."/>
            <person name="Hannick L.I."/>
            <person name="Bidwell S."/>
            <person name="Joardar V."/>
            <person name="Thiagarajan M."/>
            <person name="Amedeo P."/>
            <person name="Galinsky K.J."/>
            <person name="Schobel S."/>
            <person name="Inman J."/>
            <person name="Hostetler J."/>
            <person name="Miller J."/>
            <person name="Hammond M."/>
            <person name="Megy K."/>
            <person name="Lawson D."/>
            <person name="Kodira C."/>
            <person name="Sutton G."/>
            <person name="Meyer J."/>
            <person name="Hill C.A."/>
            <person name="Birren B."/>
            <person name="Nene V."/>
            <person name="Collins F."/>
            <person name="Alarcon-Chaidez F."/>
            <person name="Wikel S."/>
            <person name="Strausberg R."/>
        </authorList>
    </citation>
    <scope>NUCLEOTIDE SEQUENCE [LARGE SCALE GENOMIC DNA]</scope>
    <source>
        <strain evidence="3">Wikel</strain>
        <strain evidence="1">Wikel colony</strain>
    </source>
</reference>
<dbReference type="InParanoid" id="B7QA03"/>
<gene>
    <name evidence="1" type="ORF">IscW_ISCW012255</name>
</gene>